<reference evidence="14 15" key="1">
    <citation type="submission" date="2016-06" db="EMBL/GenBank/DDBJ databases">
        <title>The Draft Genome Sequence and Annotation of the Desert Woodrat Neotoma lepida.</title>
        <authorList>
            <person name="Campbell M."/>
            <person name="Oakeson K.F."/>
            <person name="Yandell M."/>
            <person name="Halpert J.R."/>
            <person name="Dearing D."/>
        </authorList>
    </citation>
    <scope>NUCLEOTIDE SEQUENCE [LARGE SCALE GENOMIC DNA]</scope>
    <source>
        <strain evidence="14">417</strain>
        <tissue evidence="14">Liver</tissue>
    </source>
</reference>
<keyword evidence="8" id="KW-0460">Magnesium</keyword>
<dbReference type="PROSITE" id="PS51421">
    <property type="entry name" value="RAS"/>
    <property type="match status" value="1"/>
</dbReference>
<dbReference type="PROSITE" id="PS51420">
    <property type="entry name" value="RHO"/>
    <property type="match status" value="1"/>
</dbReference>
<dbReference type="GO" id="GO:0003924">
    <property type="term" value="F:GTPase activity"/>
    <property type="evidence" value="ECO:0007669"/>
    <property type="project" value="InterPro"/>
</dbReference>
<protein>
    <recommendedName>
        <fullName evidence="16">Rho-related GTP-binding protein RhoU</fullName>
    </recommendedName>
</protein>
<keyword evidence="12" id="KW-0449">Lipoprotein</keyword>
<evidence type="ECO:0000256" key="2">
    <source>
        <dbReference type="ARBA" id="ARBA00004342"/>
    </source>
</evidence>
<evidence type="ECO:0000313" key="14">
    <source>
        <dbReference type="EMBL" id="OBS78598.1"/>
    </source>
</evidence>
<dbReference type="InterPro" id="IPR001806">
    <property type="entry name" value="Small_GTPase"/>
</dbReference>
<keyword evidence="4" id="KW-1003">Cell membrane</keyword>
<dbReference type="PROSITE" id="PS51419">
    <property type="entry name" value="RAB"/>
    <property type="match status" value="1"/>
</dbReference>
<dbReference type="InterPro" id="IPR003578">
    <property type="entry name" value="Small_GTPase_Rho"/>
</dbReference>
<name>A0A1A6HJ53_NEOLE</name>
<evidence type="ECO:0000256" key="1">
    <source>
        <dbReference type="ARBA" id="ARBA00001946"/>
    </source>
</evidence>
<dbReference type="SUPFAM" id="SSF52540">
    <property type="entry name" value="P-loop containing nucleoside triphosphate hydrolases"/>
    <property type="match status" value="1"/>
</dbReference>
<proteinExistence type="inferred from homology"/>
<evidence type="ECO:0000256" key="5">
    <source>
        <dbReference type="ARBA" id="ARBA00022553"/>
    </source>
</evidence>
<dbReference type="NCBIfam" id="TIGR00231">
    <property type="entry name" value="small_GTP"/>
    <property type="match status" value="1"/>
</dbReference>
<feature type="region of interest" description="Disordered" evidence="13">
    <location>
        <begin position="1"/>
        <end position="48"/>
    </location>
</feature>
<dbReference type="InterPro" id="IPR005225">
    <property type="entry name" value="Small_GTP-bd"/>
</dbReference>
<dbReference type="STRING" id="56216.A0A1A6HJ53"/>
<keyword evidence="9" id="KW-0342">GTP-binding</keyword>
<evidence type="ECO:0000256" key="11">
    <source>
        <dbReference type="ARBA" id="ARBA00023139"/>
    </source>
</evidence>
<evidence type="ECO:0000256" key="10">
    <source>
        <dbReference type="ARBA" id="ARBA00023136"/>
    </source>
</evidence>
<comment type="caution">
    <text evidence="14">The sequence shown here is derived from an EMBL/GenBank/DDBJ whole genome shotgun (WGS) entry which is preliminary data.</text>
</comment>
<keyword evidence="6" id="KW-0479">Metal-binding</keyword>
<evidence type="ECO:0000256" key="8">
    <source>
        <dbReference type="ARBA" id="ARBA00022842"/>
    </source>
</evidence>
<feature type="compositionally biased region" description="Gly residues" evidence="13">
    <location>
        <begin position="32"/>
        <end position="48"/>
    </location>
</feature>
<comment type="cofactor">
    <cofactor evidence="1">
        <name>Mg(2+)</name>
        <dbReference type="ChEBI" id="CHEBI:18420"/>
    </cofactor>
</comment>
<evidence type="ECO:0000256" key="12">
    <source>
        <dbReference type="ARBA" id="ARBA00023288"/>
    </source>
</evidence>
<gene>
    <name evidence="14" type="ORF">A6R68_19024</name>
</gene>
<keyword evidence="7" id="KW-0547">Nucleotide-binding</keyword>
<dbReference type="Gene3D" id="3.40.50.300">
    <property type="entry name" value="P-loop containing nucleotide triphosphate hydrolases"/>
    <property type="match status" value="1"/>
</dbReference>
<dbReference type="SMART" id="SM00174">
    <property type="entry name" value="RHO"/>
    <property type="match status" value="1"/>
</dbReference>
<dbReference type="InterPro" id="IPR027417">
    <property type="entry name" value="P-loop_NTPase"/>
</dbReference>
<organism evidence="14 15">
    <name type="scientific">Neotoma lepida</name>
    <name type="common">Desert woodrat</name>
    <dbReference type="NCBI Taxonomy" id="56216"/>
    <lineage>
        <taxon>Eukaryota</taxon>
        <taxon>Metazoa</taxon>
        <taxon>Chordata</taxon>
        <taxon>Craniata</taxon>
        <taxon>Vertebrata</taxon>
        <taxon>Euteleostomi</taxon>
        <taxon>Mammalia</taxon>
        <taxon>Eutheria</taxon>
        <taxon>Euarchontoglires</taxon>
        <taxon>Glires</taxon>
        <taxon>Rodentia</taxon>
        <taxon>Myomorpha</taxon>
        <taxon>Muroidea</taxon>
        <taxon>Cricetidae</taxon>
        <taxon>Neotominae</taxon>
        <taxon>Neotoma</taxon>
    </lineage>
</organism>
<keyword evidence="11" id="KW-0564">Palmitate</keyword>
<dbReference type="GO" id="GO:0007264">
    <property type="term" value="P:small GTPase-mediated signal transduction"/>
    <property type="evidence" value="ECO:0007669"/>
    <property type="project" value="InterPro"/>
</dbReference>
<dbReference type="OrthoDB" id="8830751at2759"/>
<evidence type="ECO:0000256" key="7">
    <source>
        <dbReference type="ARBA" id="ARBA00022741"/>
    </source>
</evidence>
<dbReference type="GO" id="GO:0005886">
    <property type="term" value="C:plasma membrane"/>
    <property type="evidence" value="ECO:0007669"/>
    <property type="project" value="UniProtKB-SubCell"/>
</dbReference>
<dbReference type="SMART" id="SM00176">
    <property type="entry name" value="RAN"/>
    <property type="match status" value="1"/>
</dbReference>
<keyword evidence="5" id="KW-0597">Phosphoprotein</keyword>
<dbReference type="GO" id="GO:0005525">
    <property type="term" value="F:GTP binding"/>
    <property type="evidence" value="ECO:0007669"/>
    <property type="project" value="UniProtKB-KW"/>
</dbReference>
<evidence type="ECO:0000256" key="13">
    <source>
        <dbReference type="SAM" id="MobiDB-lite"/>
    </source>
</evidence>
<evidence type="ECO:0000256" key="4">
    <source>
        <dbReference type="ARBA" id="ARBA00022475"/>
    </source>
</evidence>
<keyword evidence="10" id="KW-0472">Membrane</keyword>
<dbReference type="SMART" id="SM00173">
    <property type="entry name" value="RAS"/>
    <property type="match status" value="1"/>
</dbReference>
<dbReference type="PANTHER" id="PTHR24072">
    <property type="entry name" value="RHO FAMILY GTPASE"/>
    <property type="match status" value="1"/>
</dbReference>
<dbReference type="CDD" id="cd04130">
    <property type="entry name" value="Wrch_1"/>
    <property type="match status" value="1"/>
</dbReference>
<evidence type="ECO:0000313" key="15">
    <source>
        <dbReference type="Proteomes" id="UP000092124"/>
    </source>
</evidence>
<dbReference type="SMART" id="SM00175">
    <property type="entry name" value="RAB"/>
    <property type="match status" value="1"/>
</dbReference>
<dbReference type="AlphaFoldDB" id="A0A1A6HJ53"/>
<dbReference type="Pfam" id="PF00071">
    <property type="entry name" value="Ras"/>
    <property type="match status" value="1"/>
</dbReference>
<accession>A0A1A6HJ53</accession>
<comment type="subcellular location">
    <subcellularLocation>
        <location evidence="2">Cell membrane</location>
        <topology evidence="2">Lipid-anchor</topology>
        <orientation evidence="2">Cytoplasmic side</orientation>
    </subcellularLocation>
</comment>
<keyword evidence="15" id="KW-1185">Reference proteome</keyword>
<evidence type="ECO:0000256" key="3">
    <source>
        <dbReference type="ARBA" id="ARBA00010142"/>
    </source>
</evidence>
<dbReference type="GO" id="GO:0046872">
    <property type="term" value="F:metal ion binding"/>
    <property type="evidence" value="ECO:0007669"/>
    <property type="project" value="UniProtKB-KW"/>
</dbReference>
<evidence type="ECO:0000256" key="9">
    <source>
        <dbReference type="ARBA" id="ARBA00023134"/>
    </source>
</evidence>
<dbReference type="GO" id="GO:0007010">
    <property type="term" value="P:cytoskeleton organization"/>
    <property type="evidence" value="ECO:0007669"/>
    <property type="project" value="UniProtKB-ARBA"/>
</dbReference>
<sequence>MAPQQGRPALSARCEPPAAPPVPPRRERGGRGSRGPGVPGGRGRAGGAEGRGVKCVLVGDGAVGKTSLVVSYTTNGYPTEYIPTAFDNFSAVVSVDGRPVRLQLCDTAGQDEFDKLRPLCYTNADIFLLCFSVVSPTSFQNVSEKWVPEIRCHCPKAPIILVGTQSDLREDVKVLIELDKCKEKPVPEEAAKLCAEEIKAVSYIECSALTQKNLKEVFDAAIVAGIQHSDSQQQPKKSKSRTPDKVRDLSKSWWRKYCCLA</sequence>
<dbReference type="Proteomes" id="UP000092124">
    <property type="component" value="Unassembled WGS sequence"/>
</dbReference>
<comment type="similarity">
    <text evidence="3">Belongs to the small GTPase superfamily. Rho family.</text>
</comment>
<evidence type="ECO:0008006" key="16">
    <source>
        <dbReference type="Google" id="ProtNLM"/>
    </source>
</evidence>
<dbReference type="EMBL" id="LZPO01027407">
    <property type="protein sequence ID" value="OBS78598.1"/>
    <property type="molecule type" value="Genomic_DNA"/>
</dbReference>
<dbReference type="PRINTS" id="PR00449">
    <property type="entry name" value="RASTRNSFRMNG"/>
</dbReference>
<dbReference type="FunFam" id="3.40.50.300:FF:000561">
    <property type="entry name" value="rho-related GTP-binding protein RhoV"/>
    <property type="match status" value="1"/>
</dbReference>
<dbReference type="GO" id="GO:0008360">
    <property type="term" value="P:regulation of cell shape"/>
    <property type="evidence" value="ECO:0007669"/>
    <property type="project" value="UniProtKB-ARBA"/>
</dbReference>
<evidence type="ECO:0000256" key="6">
    <source>
        <dbReference type="ARBA" id="ARBA00022723"/>
    </source>
</evidence>